<comment type="caution">
    <text evidence="3">The sequence shown here is derived from an EMBL/GenBank/DDBJ whole genome shotgun (WGS) entry which is preliminary data.</text>
</comment>
<reference evidence="3 4" key="1">
    <citation type="journal article" date="2020" name="ISME J.">
        <title>Uncovering the hidden diversity of litter-decomposition mechanisms in mushroom-forming fungi.</title>
        <authorList>
            <person name="Floudas D."/>
            <person name="Bentzer J."/>
            <person name="Ahren D."/>
            <person name="Johansson T."/>
            <person name="Persson P."/>
            <person name="Tunlid A."/>
        </authorList>
    </citation>
    <scope>NUCLEOTIDE SEQUENCE [LARGE SCALE GENOMIC DNA]</scope>
    <source>
        <strain evidence="3 4">CBS 175.51</strain>
    </source>
</reference>
<keyword evidence="4" id="KW-1185">Reference proteome</keyword>
<feature type="region of interest" description="Disordered" evidence="1">
    <location>
        <begin position="1"/>
        <end position="34"/>
    </location>
</feature>
<name>A0A8H5C4C6_9AGAR</name>
<accession>A0A8H5C4C6</accession>
<gene>
    <name evidence="3" type="ORF">D9611_012949</name>
</gene>
<dbReference type="OrthoDB" id="3271094at2759"/>
<dbReference type="Pfam" id="PF22893">
    <property type="entry name" value="ULD_2"/>
    <property type="match status" value="1"/>
</dbReference>
<evidence type="ECO:0000259" key="2">
    <source>
        <dbReference type="Pfam" id="PF22893"/>
    </source>
</evidence>
<dbReference type="AlphaFoldDB" id="A0A8H5C4C6"/>
<dbReference type="EMBL" id="JAACJK010000066">
    <property type="protein sequence ID" value="KAF5334806.1"/>
    <property type="molecule type" value="Genomic_DNA"/>
</dbReference>
<dbReference type="InterPro" id="IPR054464">
    <property type="entry name" value="ULD_fung"/>
</dbReference>
<dbReference type="SUPFAM" id="SSF57783">
    <property type="entry name" value="Zinc beta-ribbon"/>
    <property type="match status" value="1"/>
</dbReference>
<feature type="domain" description="Ubiquitin-like" evidence="2">
    <location>
        <begin position="94"/>
        <end position="178"/>
    </location>
</feature>
<dbReference type="Proteomes" id="UP000541558">
    <property type="component" value="Unassembled WGS sequence"/>
</dbReference>
<evidence type="ECO:0000256" key="1">
    <source>
        <dbReference type="SAM" id="MobiDB-lite"/>
    </source>
</evidence>
<protein>
    <recommendedName>
        <fullName evidence="2">Ubiquitin-like domain-containing protein</fullName>
    </recommendedName>
</protein>
<sequence>MPDTTGGIPCHSPVGASQSSENASGDPMCPPRWPQTQGPQMLLCNSSNFSVNGSTFNTILGNMVVNNFDYEEFLRRAVAELRRTLPAVVGYSSANALVITDALGETLTIPWSRVPTLSALSDYLVHHFRGKIGERRVIQGKYSIGRAEGKGGGRVVRHDEWEDIRGKNARLIMSMVIEKALVEELRTLCPKCGKTELGTYIDDGWQVCRRCNTRFMLPGKPIYRRRGRLTKDGDLVEEAAFRHVQKREVKEKLVEYKHGAGAPPAPAKMSGFIGKFKKIWGLQ</sequence>
<proteinExistence type="predicted"/>
<evidence type="ECO:0000313" key="4">
    <source>
        <dbReference type="Proteomes" id="UP000541558"/>
    </source>
</evidence>
<organism evidence="3 4">
    <name type="scientific">Ephemerocybe angulata</name>
    <dbReference type="NCBI Taxonomy" id="980116"/>
    <lineage>
        <taxon>Eukaryota</taxon>
        <taxon>Fungi</taxon>
        <taxon>Dikarya</taxon>
        <taxon>Basidiomycota</taxon>
        <taxon>Agaricomycotina</taxon>
        <taxon>Agaricomycetes</taxon>
        <taxon>Agaricomycetidae</taxon>
        <taxon>Agaricales</taxon>
        <taxon>Agaricineae</taxon>
        <taxon>Psathyrellaceae</taxon>
        <taxon>Ephemerocybe</taxon>
    </lineage>
</organism>
<evidence type="ECO:0000313" key="3">
    <source>
        <dbReference type="EMBL" id="KAF5334806.1"/>
    </source>
</evidence>